<organism evidence="1 2">
    <name type="scientific">Oceanococcus atlanticus</name>
    <dbReference type="NCBI Taxonomy" id="1317117"/>
    <lineage>
        <taxon>Bacteria</taxon>
        <taxon>Pseudomonadati</taxon>
        <taxon>Pseudomonadota</taxon>
        <taxon>Gammaproteobacteria</taxon>
        <taxon>Chromatiales</taxon>
        <taxon>Oceanococcaceae</taxon>
        <taxon>Oceanococcus</taxon>
    </lineage>
</organism>
<dbReference type="Proteomes" id="UP000192342">
    <property type="component" value="Unassembled WGS sequence"/>
</dbReference>
<dbReference type="RefSeq" id="WP_158523027.1">
    <property type="nucleotide sequence ID" value="NZ_AQQV01000001.1"/>
</dbReference>
<dbReference type="EMBL" id="AQQV01000001">
    <property type="protein sequence ID" value="ORE89002.1"/>
    <property type="molecule type" value="Genomic_DNA"/>
</dbReference>
<protein>
    <submittedName>
        <fullName evidence="1">Family 2 glycosyl transferase</fullName>
    </submittedName>
</protein>
<gene>
    <name evidence="1" type="ORF">ATO7_03965</name>
</gene>
<accession>A0A1Y1SH48</accession>
<sequence>MSQNFYFLVFSFNRGRFLDNCVRSIAEHVPGARIRIYDDDSDDPATCDVLERLEAQHEVVRARDLGGNSGRHGGLYANMQAAVDAVPDSALFCCIQDDMQIVRTIQPDELAQWREHLVQRPDVAFLHPCFLKGSNRQRDAARTHFDPTTGYYVRKAEVRGAGVYYADVMVSLGGRLEQKGWRFQTRESGNEAQARALFPPMEFLFAPFAMWLPSVPVYRGRQRTRALQWAEHLSACGFHPFNALSEEDAVRLKAREPACLPEAEAWLSLRQPGLPEPWRYDPFQGRNWLRHLDRLERFWRARLGG</sequence>
<dbReference type="OrthoDB" id="8350085at2"/>
<comment type="caution">
    <text evidence="1">The sequence shown here is derived from an EMBL/GenBank/DDBJ whole genome shotgun (WGS) entry which is preliminary data.</text>
</comment>
<dbReference type="AlphaFoldDB" id="A0A1Y1SH48"/>
<keyword evidence="1" id="KW-0808">Transferase</keyword>
<dbReference type="InterPro" id="IPR029044">
    <property type="entry name" value="Nucleotide-diphossugar_trans"/>
</dbReference>
<dbReference type="GO" id="GO:0016740">
    <property type="term" value="F:transferase activity"/>
    <property type="evidence" value="ECO:0007669"/>
    <property type="project" value="UniProtKB-KW"/>
</dbReference>
<dbReference type="STRING" id="1317117.ATO7_03965"/>
<name>A0A1Y1SH48_9GAMM</name>
<keyword evidence="2" id="KW-1185">Reference proteome</keyword>
<evidence type="ECO:0000313" key="1">
    <source>
        <dbReference type="EMBL" id="ORE89002.1"/>
    </source>
</evidence>
<dbReference type="Gene3D" id="3.90.550.10">
    <property type="entry name" value="Spore Coat Polysaccharide Biosynthesis Protein SpsA, Chain A"/>
    <property type="match status" value="1"/>
</dbReference>
<proteinExistence type="predicted"/>
<dbReference type="CDD" id="cd00761">
    <property type="entry name" value="Glyco_tranf_GTA_type"/>
    <property type="match status" value="1"/>
</dbReference>
<evidence type="ECO:0000313" key="2">
    <source>
        <dbReference type="Proteomes" id="UP000192342"/>
    </source>
</evidence>
<dbReference type="SUPFAM" id="SSF53448">
    <property type="entry name" value="Nucleotide-diphospho-sugar transferases"/>
    <property type="match status" value="1"/>
</dbReference>
<reference evidence="1 2" key="1">
    <citation type="submission" date="2013-04" db="EMBL/GenBank/DDBJ databases">
        <title>Oceanococcus atlanticus 22II-S10r2 Genome Sequencing.</title>
        <authorList>
            <person name="Lai Q."/>
            <person name="Li G."/>
            <person name="Shao Z."/>
        </authorList>
    </citation>
    <scope>NUCLEOTIDE SEQUENCE [LARGE SCALE GENOMIC DNA]</scope>
    <source>
        <strain evidence="1 2">22II-S10r2</strain>
    </source>
</reference>